<sequence>MKLSGVFLGAFLLANGVLLFLRNTGPIEIAIENSAPYWALIFVLLGVSIMLENRWLKAGAAGSAAILLTVVIWSFALRFQFPEFIYESRFSKADARHSSYQISEPFDSAVQRAKLNLRHSIGTLTIKDTTNDLASVESVSPLGYKWIRKHFADYELLELKPKYDHGTFTFNTSPFTTIKLNAAPTWDIRLDISATPATLDFSKFKVEQLHLDAVASSIDLQLGNLADKLKVFIDAAAATIDIELPKDVGCEIYCNNRLGKAHFDGFIKKGDAMRTDNFDTASKKVYINLDSGVSSIDVRRY</sequence>
<gene>
    <name evidence="2" type="ORF">D0433_02225</name>
</gene>
<dbReference type="EMBL" id="PHFL01000010">
    <property type="protein sequence ID" value="RFM25020.1"/>
    <property type="molecule type" value="Genomic_DNA"/>
</dbReference>
<evidence type="ECO:0000256" key="1">
    <source>
        <dbReference type="SAM" id="Phobius"/>
    </source>
</evidence>
<name>A0A395M2P9_9BACT</name>
<protein>
    <recommendedName>
        <fullName evidence="4">DUF2154 domain-containing protein</fullName>
    </recommendedName>
</protein>
<keyword evidence="1" id="KW-0472">Membrane</keyword>
<accession>A0A395M2P9</accession>
<dbReference type="AlphaFoldDB" id="A0A395M2P9"/>
<dbReference type="Proteomes" id="UP000266389">
    <property type="component" value="Unassembled WGS sequence"/>
</dbReference>
<evidence type="ECO:0000313" key="2">
    <source>
        <dbReference type="EMBL" id="RFM25020.1"/>
    </source>
</evidence>
<evidence type="ECO:0000313" key="3">
    <source>
        <dbReference type="Proteomes" id="UP000266389"/>
    </source>
</evidence>
<feature type="transmembrane region" description="Helical" evidence="1">
    <location>
        <begin position="58"/>
        <end position="76"/>
    </location>
</feature>
<feature type="transmembrane region" description="Helical" evidence="1">
    <location>
        <begin position="35"/>
        <end position="51"/>
    </location>
</feature>
<organism evidence="2 3">
    <name type="scientific">Candidatus Thermochlorobacter aerophilus</name>
    <dbReference type="NCBI Taxonomy" id="1868324"/>
    <lineage>
        <taxon>Bacteria</taxon>
        <taxon>Pseudomonadati</taxon>
        <taxon>Chlorobiota</taxon>
        <taxon>Chlorobiia</taxon>
        <taxon>Chlorobiales</taxon>
        <taxon>Candidatus Thermochlorobacteriaceae</taxon>
        <taxon>Candidatus Thermochlorobacter</taxon>
    </lineage>
</organism>
<proteinExistence type="predicted"/>
<reference evidence="2 3" key="1">
    <citation type="journal article" date="2011" name="ISME J.">
        <title>Community ecology of hot spring cyanobacterial mats: predominant populations and their functional potential.</title>
        <authorList>
            <person name="Klatt C.G."/>
            <person name="Wood J.M."/>
            <person name="Rusch D.B."/>
            <person name="Bateson M.M."/>
            <person name="Hamamura N."/>
            <person name="Heidelberg J.F."/>
            <person name="Grossman A.R."/>
            <person name="Bhaya D."/>
            <person name="Cohan F.M."/>
            <person name="Kuhl M."/>
            <person name="Bryant D.A."/>
            <person name="Ward D.M."/>
        </authorList>
    </citation>
    <scope>NUCLEOTIDE SEQUENCE [LARGE SCALE GENOMIC DNA]</scope>
    <source>
        <strain evidence="2">OS</strain>
    </source>
</reference>
<evidence type="ECO:0008006" key="4">
    <source>
        <dbReference type="Google" id="ProtNLM"/>
    </source>
</evidence>
<keyword evidence="1" id="KW-1133">Transmembrane helix</keyword>
<keyword evidence="1" id="KW-0812">Transmembrane</keyword>
<comment type="caution">
    <text evidence="2">The sequence shown here is derived from an EMBL/GenBank/DDBJ whole genome shotgun (WGS) entry which is preliminary data.</text>
</comment>